<protein>
    <recommendedName>
        <fullName evidence="5">Spaetzle domain-containing protein</fullName>
    </recommendedName>
</protein>
<dbReference type="Proteomes" id="UP000625711">
    <property type="component" value="Unassembled WGS sequence"/>
</dbReference>
<evidence type="ECO:0000256" key="2">
    <source>
        <dbReference type="ARBA" id="ARBA00023157"/>
    </source>
</evidence>
<dbReference type="EMBL" id="JAACXV010013947">
    <property type="protein sequence ID" value="KAF7271538.1"/>
    <property type="molecule type" value="Genomic_DNA"/>
</dbReference>
<dbReference type="PANTHER" id="PTHR23199">
    <property type="entry name" value="NEUROTROPHIN 1-RELATED"/>
    <property type="match status" value="1"/>
</dbReference>
<evidence type="ECO:0000259" key="5">
    <source>
        <dbReference type="Pfam" id="PF16077"/>
    </source>
</evidence>
<keyword evidence="3" id="KW-0325">Glycoprotein</keyword>
<organism evidence="6 7">
    <name type="scientific">Rhynchophorus ferrugineus</name>
    <name type="common">Red palm weevil</name>
    <name type="synonym">Curculio ferrugineus</name>
    <dbReference type="NCBI Taxonomy" id="354439"/>
    <lineage>
        <taxon>Eukaryota</taxon>
        <taxon>Metazoa</taxon>
        <taxon>Ecdysozoa</taxon>
        <taxon>Arthropoda</taxon>
        <taxon>Hexapoda</taxon>
        <taxon>Insecta</taxon>
        <taxon>Pterygota</taxon>
        <taxon>Neoptera</taxon>
        <taxon>Endopterygota</taxon>
        <taxon>Coleoptera</taxon>
        <taxon>Polyphaga</taxon>
        <taxon>Cucujiformia</taxon>
        <taxon>Curculionidae</taxon>
        <taxon>Dryophthorinae</taxon>
        <taxon>Rhynchophorus</taxon>
    </lineage>
</organism>
<dbReference type="GO" id="GO:0021556">
    <property type="term" value="P:central nervous system formation"/>
    <property type="evidence" value="ECO:0007669"/>
    <property type="project" value="TreeGrafter"/>
</dbReference>
<feature type="chain" id="PRO_5032903617" description="Spaetzle domain-containing protein" evidence="4">
    <location>
        <begin position="21"/>
        <end position="195"/>
    </location>
</feature>
<dbReference type="GO" id="GO:0008083">
    <property type="term" value="F:growth factor activity"/>
    <property type="evidence" value="ECO:0007669"/>
    <property type="project" value="TreeGrafter"/>
</dbReference>
<evidence type="ECO:0000256" key="4">
    <source>
        <dbReference type="SAM" id="SignalP"/>
    </source>
</evidence>
<dbReference type="OrthoDB" id="6359065at2759"/>
<comment type="caution">
    <text evidence="6">The sequence shown here is derived from an EMBL/GenBank/DDBJ whole genome shotgun (WGS) entry which is preliminary data.</text>
</comment>
<evidence type="ECO:0000256" key="1">
    <source>
        <dbReference type="ARBA" id="ARBA00022729"/>
    </source>
</evidence>
<accession>A0A834I459</accession>
<dbReference type="InterPro" id="IPR032104">
    <property type="entry name" value="Spaetzle"/>
</dbReference>
<dbReference type="GO" id="GO:0045087">
    <property type="term" value="P:innate immune response"/>
    <property type="evidence" value="ECO:0007669"/>
    <property type="project" value="TreeGrafter"/>
</dbReference>
<dbReference type="GO" id="GO:0005615">
    <property type="term" value="C:extracellular space"/>
    <property type="evidence" value="ECO:0007669"/>
    <property type="project" value="UniProtKB-ARBA"/>
</dbReference>
<keyword evidence="2" id="KW-1015">Disulfide bond</keyword>
<dbReference type="AlphaFoldDB" id="A0A834I459"/>
<evidence type="ECO:0000256" key="3">
    <source>
        <dbReference type="ARBA" id="ARBA00023180"/>
    </source>
</evidence>
<dbReference type="InterPro" id="IPR052444">
    <property type="entry name" value="Spz/Toll_ligand-like"/>
</dbReference>
<proteinExistence type="predicted"/>
<reference evidence="6" key="1">
    <citation type="submission" date="2020-08" db="EMBL/GenBank/DDBJ databases">
        <title>Genome sequencing and assembly of the red palm weevil Rhynchophorus ferrugineus.</title>
        <authorList>
            <person name="Dias G.B."/>
            <person name="Bergman C.M."/>
            <person name="Manee M."/>
        </authorList>
    </citation>
    <scope>NUCLEOTIDE SEQUENCE</scope>
    <source>
        <strain evidence="6">AA-2017</strain>
        <tissue evidence="6">Whole larva</tissue>
    </source>
</reference>
<dbReference type="PANTHER" id="PTHR23199:SF12">
    <property type="entry name" value="NEUROTROPHIN 1-RELATED"/>
    <property type="match status" value="1"/>
</dbReference>
<sequence length="195" mass="22358">MKIQSFCLVSVFVCCTVAKATKKHDNKEHSNNSRNRLLPSKGCIDMMICNNTSKYPTKIIQKLINKNKFRALFGNGSLIEPAVETPLQSLREPEPENLCRTRPISVFPQAALDLYTNKPRYIVNVPNYQQQIVYEICVNKDGKCMDHDAKPFGFSTVCKQKYNKVRLLTVSDKKKLQFGKFFMPSTCVCSLYRFV</sequence>
<evidence type="ECO:0000313" key="7">
    <source>
        <dbReference type="Proteomes" id="UP000625711"/>
    </source>
</evidence>
<feature type="domain" description="Spaetzle" evidence="5">
    <location>
        <begin position="97"/>
        <end position="190"/>
    </location>
</feature>
<dbReference type="Pfam" id="PF16077">
    <property type="entry name" value="Spaetzle"/>
    <property type="match status" value="1"/>
</dbReference>
<dbReference type="Gene3D" id="2.10.90.10">
    <property type="entry name" value="Cystine-knot cytokines"/>
    <property type="match status" value="1"/>
</dbReference>
<name>A0A834I459_RHYFE</name>
<gene>
    <name evidence="6" type="ORF">GWI33_015611</name>
</gene>
<keyword evidence="7" id="KW-1185">Reference proteome</keyword>
<evidence type="ECO:0000313" key="6">
    <source>
        <dbReference type="EMBL" id="KAF7271538.1"/>
    </source>
</evidence>
<keyword evidence="1 4" id="KW-0732">Signal</keyword>
<feature type="signal peptide" evidence="4">
    <location>
        <begin position="1"/>
        <end position="20"/>
    </location>
</feature>
<dbReference type="InterPro" id="IPR029034">
    <property type="entry name" value="Cystine-knot_cytokine"/>
</dbReference>
<dbReference type="SUPFAM" id="SSF57501">
    <property type="entry name" value="Cystine-knot cytokines"/>
    <property type="match status" value="1"/>
</dbReference>
<dbReference type="GO" id="GO:0005121">
    <property type="term" value="F:Toll binding"/>
    <property type="evidence" value="ECO:0007669"/>
    <property type="project" value="TreeGrafter"/>
</dbReference>